<evidence type="ECO:0000313" key="2">
    <source>
        <dbReference type="Proteomes" id="UP000257109"/>
    </source>
</evidence>
<accession>A0A371HC57</accession>
<evidence type="ECO:0000313" key="1">
    <source>
        <dbReference type="EMBL" id="RDY00360.1"/>
    </source>
</evidence>
<feature type="non-terminal residue" evidence="1">
    <location>
        <position position="1"/>
    </location>
</feature>
<reference evidence="1" key="1">
    <citation type="submission" date="2018-05" db="EMBL/GenBank/DDBJ databases">
        <title>Draft genome of Mucuna pruriens seed.</title>
        <authorList>
            <person name="Nnadi N.E."/>
            <person name="Vos R."/>
            <person name="Hasami M.H."/>
            <person name="Devisetty U.K."/>
            <person name="Aguiy J.C."/>
        </authorList>
    </citation>
    <scope>NUCLEOTIDE SEQUENCE [LARGE SCALE GENOMIC DNA]</scope>
    <source>
        <strain evidence="1">JCA_2017</strain>
    </source>
</reference>
<sequence>MLDRGIYGHSWCMASPEAIMEHLVYSYSNHNHPLLQCSNSMFIRLDKRKDGVLSHCCTMSQQTPLFFLTMIYLVIFMVERRKLKHFQKSHEKWIKLGSKNTSFFIAQTFIRKKRNKMHELYLPTKSRVEGDVWHFVQETFLTCSFDPKVTKAIIVLIPNGETLTCFKGFCLISLCKVIYKTKNNVIMLQEVVHHMKNSIKKKEDIIFKLDLEKAYD</sequence>
<comment type="caution">
    <text evidence="1">The sequence shown here is derived from an EMBL/GenBank/DDBJ whole genome shotgun (WGS) entry which is preliminary data.</text>
</comment>
<name>A0A371HC57_MUCPR</name>
<dbReference type="Proteomes" id="UP000257109">
    <property type="component" value="Unassembled WGS sequence"/>
</dbReference>
<dbReference type="EMBL" id="QJKJ01003015">
    <property type="protein sequence ID" value="RDY00360.1"/>
    <property type="molecule type" value="Genomic_DNA"/>
</dbReference>
<evidence type="ECO:0008006" key="3">
    <source>
        <dbReference type="Google" id="ProtNLM"/>
    </source>
</evidence>
<proteinExistence type="predicted"/>
<organism evidence="1 2">
    <name type="scientific">Mucuna pruriens</name>
    <name type="common">Velvet bean</name>
    <name type="synonym">Dolichos pruriens</name>
    <dbReference type="NCBI Taxonomy" id="157652"/>
    <lineage>
        <taxon>Eukaryota</taxon>
        <taxon>Viridiplantae</taxon>
        <taxon>Streptophyta</taxon>
        <taxon>Embryophyta</taxon>
        <taxon>Tracheophyta</taxon>
        <taxon>Spermatophyta</taxon>
        <taxon>Magnoliopsida</taxon>
        <taxon>eudicotyledons</taxon>
        <taxon>Gunneridae</taxon>
        <taxon>Pentapetalae</taxon>
        <taxon>rosids</taxon>
        <taxon>fabids</taxon>
        <taxon>Fabales</taxon>
        <taxon>Fabaceae</taxon>
        <taxon>Papilionoideae</taxon>
        <taxon>50 kb inversion clade</taxon>
        <taxon>NPAAA clade</taxon>
        <taxon>indigoferoid/millettioid clade</taxon>
        <taxon>Phaseoleae</taxon>
        <taxon>Mucuna</taxon>
    </lineage>
</organism>
<protein>
    <recommendedName>
        <fullName evidence="3">Reverse transcriptase domain-containing protein</fullName>
    </recommendedName>
</protein>
<dbReference type="AlphaFoldDB" id="A0A371HC57"/>
<keyword evidence="2" id="KW-1185">Reference proteome</keyword>
<gene>
    <name evidence="1" type="ORF">CR513_16471</name>
</gene>